<evidence type="ECO:0000256" key="1">
    <source>
        <dbReference type="ARBA" id="ARBA00022723"/>
    </source>
</evidence>
<sequence>MQKQLLLGVEAIALGAIDAGISGVYAYPGTPSTEITEYIQNSKIAKERNIHREWSANEKTAMESALGMSYAGKRALVCMKHVGMNVAADCFMNAAITGANGGLVIIAADDPSMHSSQNEQDSRVYGKFAMVPVLEPSNQQEAYELTKRGFELSEKLGTPVLLRITTRLAHSRAGVQPAGEVRAENKLTLPEDKRQYVLLPVIAKKRYKVLLDKQKEFVAKAEENPFTEYFDGKDKSKGIVACGIAYNYLMEAFKSRVPYPVLKMTQYPIPRKQMSRLLDECKEIVVLEEGYPVVEEELKGFPGLERIKGRLDGTLPRDGELNPDHVARAFDLPTTQGLPVPELVAGRPPALCVGCSHRDVYDALNAVMKEYPDGRVFADIGCYTLGALPPYEAINTCVDMGASITMAKGASDGGLFPAVAVIGDSTFTHSGMTGLLDAVNEKSNITVIVSDNESISMTGGQESSALNKVEQICKGLGVEPEHVKCLLPVPKNQEELRRIIREEIEYKGVSVIIPKRICIQKHLRDAKKAKAAKAKK</sequence>
<dbReference type="Pfam" id="PF01855">
    <property type="entry name" value="POR_N"/>
    <property type="match status" value="1"/>
</dbReference>
<dbReference type="Proteomes" id="UP000030103">
    <property type="component" value="Unassembled WGS sequence"/>
</dbReference>
<dbReference type="InterPro" id="IPR017721">
    <property type="entry name" value="IorA"/>
</dbReference>
<comment type="catalytic activity">
    <reaction evidence="3">
        <text>indole-3-pyruvate + 2 oxidized [2Fe-2S]-[ferredoxin] + CoA = (indol-3-yl)acetyl-CoA + 2 reduced [2Fe-2S]-[ferredoxin] + CO2 + H(+)</text>
        <dbReference type="Rhea" id="RHEA:12645"/>
        <dbReference type="Rhea" id="RHEA-COMP:10000"/>
        <dbReference type="Rhea" id="RHEA-COMP:10001"/>
        <dbReference type="ChEBI" id="CHEBI:15378"/>
        <dbReference type="ChEBI" id="CHEBI:16526"/>
        <dbReference type="ChEBI" id="CHEBI:17640"/>
        <dbReference type="ChEBI" id="CHEBI:33737"/>
        <dbReference type="ChEBI" id="CHEBI:33738"/>
        <dbReference type="ChEBI" id="CHEBI:57271"/>
        <dbReference type="ChEBI" id="CHEBI:57287"/>
        <dbReference type="EC" id="1.2.7.8"/>
    </reaction>
</comment>
<keyword evidence="3" id="KW-0411">Iron-sulfur</keyword>
<feature type="domain" description="Pyruvate flavodoxin/ferredoxin oxidoreductase pyrimidine binding" evidence="4">
    <location>
        <begin position="15"/>
        <end position="185"/>
    </location>
</feature>
<comment type="cofactor">
    <cofactor evidence="3">
        <name>[4Fe-4S] cluster</name>
        <dbReference type="ChEBI" id="CHEBI:49883"/>
    </cofactor>
    <text evidence="3">Binds 2 [4Fe-4S] clusters. In this family the first cluster has a non-standard and varying [4Fe-4S] binding motif CX(2)CX(2)CX(4-5)CP.</text>
</comment>
<dbReference type="InterPro" id="IPR011766">
    <property type="entry name" value="TPP_enzyme_TPP-bd"/>
</dbReference>
<dbReference type="RefSeq" id="WP_036875086.1">
    <property type="nucleotide sequence ID" value="NZ_JRFA01000028.1"/>
</dbReference>
<dbReference type="InterPro" id="IPR029061">
    <property type="entry name" value="THDP-binding"/>
</dbReference>
<keyword evidence="3" id="KW-0249">Electron transport</keyword>
<comment type="caution">
    <text evidence="6">The sequence shown here is derived from an EMBL/GenBank/DDBJ whole genome shotgun (WGS) entry which is preliminary data.</text>
</comment>
<dbReference type="CDD" id="cd07034">
    <property type="entry name" value="TPP_PYR_PFOR_IOR-alpha_like"/>
    <property type="match status" value="1"/>
</dbReference>
<dbReference type="PIRSF" id="PIRSF006439">
    <property type="entry name" value="Indolepyruvate_ferr_oxidored"/>
    <property type="match status" value="1"/>
</dbReference>
<dbReference type="Gene3D" id="3.40.50.970">
    <property type="match status" value="2"/>
</dbReference>
<dbReference type="CDD" id="cd02008">
    <property type="entry name" value="TPP_IOR_alpha"/>
    <property type="match status" value="1"/>
</dbReference>
<evidence type="ECO:0000259" key="4">
    <source>
        <dbReference type="Pfam" id="PF01855"/>
    </source>
</evidence>
<keyword evidence="6" id="KW-0670">Pyruvate</keyword>
<name>A0A0A2E4E4_9PORP</name>
<dbReference type="PANTHER" id="PTHR43710:SF5">
    <property type="entry name" value="INDOLEPYRUVATE FERREDOXIN OXIDOREDUCTASE ALPHA SUBUNIT"/>
    <property type="match status" value="1"/>
</dbReference>
<dbReference type="InterPro" id="IPR002880">
    <property type="entry name" value="Pyrv_Fd/Flavodoxin_OxRdtase_N"/>
</dbReference>
<dbReference type="EC" id="1.2.7.8" evidence="3"/>
<dbReference type="GO" id="GO:0044281">
    <property type="term" value="P:small molecule metabolic process"/>
    <property type="evidence" value="ECO:0007669"/>
    <property type="project" value="UniProtKB-ARBA"/>
</dbReference>
<keyword evidence="2 3" id="KW-0560">Oxidoreductase</keyword>
<dbReference type="SUPFAM" id="SSF52518">
    <property type="entry name" value="Thiamin diphosphate-binding fold (THDP-binding)"/>
    <property type="match status" value="2"/>
</dbReference>
<gene>
    <name evidence="6" type="ORF">HQ47_09690</name>
</gene>
<keyword evidence="1 3" id="KW-0479">Metal-binding</keyword>
<reference evidence="6 7" key="1">
    <citation type="submission" date="2014-09" db="EMBL/GenBank/DDBJ databases">
        <title>Draft Genome Sequence of Porphyromonas macacae COT-192_OH2859.</title>
        <authorList>
            <person name="Wallis C."/>
            <person name="Deusch O."/>
            <person name="O'Flynn C."/>
            <person name="Davis I."/>
            <person name="Horsfall A."/>
            <person name="Kirkwood N."/>
            <person name="Harris S."/>
            <person name="Eisen J.A."/>
            <person name="Coil D.A."/>
            <person name="Darling A.E."/>
            <person name="Jospin G."/>
            <person name="Alexiev A."/>
        </authorList>
    </citation>
    <scope>NUCLEOTIDE SEQUENCE [LARGE SCALE GENOMIC DNA]</scope>
    <source>
        <strain evidence="7">COT-192 OH2859</strain>
    </source>
</reference>
<dbReference type="AlphaFoldDB" id="A0A0A2E4E4"/>
<dbReference type="FunFam" id="3.40.50.970:FF:000039">
    <property type="entry name" value="Indolepyruvate oxidoreductase subunit IorA"/>
    <property type="match status" value="1"/>
</dbReference>
<evidence type="ECO:0000256" key="3">
    <source>
        <dbReference type="PIRNR" id="PIRNR006439"/>
    </source>
</evidence>
<keyword evidence="3" id="KW-0813">Transport</keyword>
<keyword evidence="3" id="KW-0004">4Fe-4S</keyword>
<keyword evidence="3" id="KW-0408">Iron</keyword>
<proteinExistence type="predicted"/>
<dbReference type="PANTHER" id="PTHR43710">
    <property type="entry name" value="2-HYDROXYACYL-COA LYASE"/>
    <property type="match status" value="1"/>
</dbReference>
<keyword evidence="7" id="KW-1185">Reference proteome</keyword>
<dbReference type="GO" id="GO:0046872">
    <property type="term" value="F:metal ion binding"/>
    <property type="evidence" value="ECO:0007669"/>
    <property type="project" value="UniProtKB-UniRule"/>
</dbReference>
<dbReference type="EMBL" id="JRFA01000028">
    <property type="protein sequence ID" value="KGN72492.1"/>
    <property type="molecule type" value="Genomic_DNA"/>
</dbReference>
<dbReference type="GO" id="GO:0030976">
    <property type="term" value="F:thiamine pyrophosphate binding"/>
    <property type="evidence" value="ECO:0007669"/>
    <property type="project" value="InterPro"/>
</dbReference>
<evidence type="ECO:0000313" key="6">
    <source>
        <dbReference type="EMBL" id="KGN72492.1"/>
    </source>
</evidence>
<dbReference type="STRING" id="28115.HQ47_09690"/>
<evidence type="ECO:0000259" key="5">
    <source>
        <dbReference type="Pfam" id="PF02775"/>
    </source>
</evidence>
<dbReference type="InterPro" id="IPR045025">
    <property type="entry name" value="HACL1-like"/>
</dbReference>
<dbReference type="GO" id="GO:0043805">
    <property type="term" value="F:indolepyruvate ferredoxin oxidoreductase activity"/>
    <property type="evidence" value="ECO:0007669"/>
    <property type="project" value="UniProtKB-UniRule"/>
</dbReference>
<feature type="domain" description="Thiamine pyrophosphate enzyme TPP-binding" evidence="5">
    <location>
        <begin position="379"/>
        <end position="512"/>
    </location>
</feature>
<accession>A0A0A2E4E4</accession>
<evidence type="ECO:0000313" key="7">
    <source>
        <dbReference type="Proteomes" id="UP000030103"/>
    </source>
</evidence>
<dbReference type="GO" id="GO:0051539">
    <property type="term" value="F:4 iron, 4 sulfur cluster binding"/>
    <property type="evidence" value="ECO:0007669"/>
    <property type="project" value="UniProtKB-UniRule"/>
</dbReference>
<evidence type="ECO:0000256" key="2">
    <source>
        <dbReference type="ARBA" id="ARBA00023002"/>
    </source>
</evidence>
<dbReference type="Pfam" id="PF02775">
    <property type="entry name" value="TPP_enzyme_C"/>
    <property type="match status" value="1"/>
</dbReference>
<dbReference type="eggNOG" id="COG4231">
    <property type="taxonomic scope" value="Bacteria"/>
</dbReference>
<comment type="function">
    <text evidence="3">Catalyzes the ferredoxin-dependent oxidative decarboxylation of arylpyruvates.</text>
</comment>
<organism evidence="6 7">
    <name type="scientific">Porphyromonas macacae</name>
    <dbReference type="NCBI Taxonomy" id="28115"/>
    <lineage>
        <taxon>Bacteria</taxon>
        <taxon>Pseudomonadati</taxon>
        <taxon>Bacteroidota</taxon>
        <taxon>Bacteroidia</taxon>
        <taxon>Bacteroidales</taxon>
        <taxon>Porphyromonadaceae</taxon>
        <taxon>Porphyromonas</taxon>
    </lineage>
</organism>
<protein>
    <recommendedName>
        <fullName evidence="3">Indolepyruvate oxidoreductase subunit IorA</fullName>
        <shortName evidence="3">IOR</shortName>
        <ecNumber evidence="3">1.2.7.8</ecNumber>
    </recommendedName>
    <alternativeName>
        <fullName evidence="3">Indolepyruvate ferredoxin oxidoreductase subunit alpha</fullName>
    </alternativeName>
</protein>
<dbReference type="OrthoDB" id="9804603at2"/>